<organism evidence="2 3">
    <name type="scientific">Sphaerotilus microaerophilus</name>
    <dbReference type="NCBI Taxonomy" id="2914710"/>
    <lineage>
        <taxon>Bacteria</taxon>
        <taxon>Pseudomonadati</taxon>
        <taxon>Pseudomonadota</taxon>
        <taxon>Betaproteobacteria</taxon>
        <taxon>Burkholderiales</taxon>
        <taxon>Sphaerotilaceae</taxon>
        <taxon>Sphaerotilus</taxon>
    </lineage>
</organism>
<proteinExistence type="predicted"/>
<evidence type="ECO:0000313" key="2">
    <source>
        <dbReference type="EMBL" id="BDI05527.1"/>
    </source>
</evidence>
<feature type="domain" description="Ig-like" evidence="1">
    <location>
        <begin position="131"/>
        <end position="199"/>
    </location>
</feature>
<evidence type="ECO:0000259" key="1">
    <source>
        <dbReference type="PROSITE" id="PS50835"/>
    </source>
</evidence>
<dbReference type="RefSeq" id="WP_251973552.1">
    <property type="nucleotide sequence ID" value="NZ_AP025730.1"/>
</dbReference>
<dbReference type="InterPro" id="IPR007110">
    <property type="entry name" value="Ig-like_dom"/>
</dbReference>
<evidence type="ECO:0000313" key="3">
    <source>
        <dbReference type="Proteomes" id="UP001057498"/>
    </source>
</evidence>
<dbReference type="Proteomes" id="UP001057498">
    <property type="component" value="Chromosome"/>
</dbReference>
<dbReference type="EMBL" id="AP025730">
    <property type="protein sequence ID" value="BDI05527.1"/>
    <property type="molecule type" value="Genomic_DNA"/>
</dbReference>
<dbReference type="InterPro" id="IPR036179">
    <property type="entry name" value="Ig-like_dom_sf"/>
</dbReference>
<sequence>MPTPSTSAQSRLAASPTRRRALLHGAALLGLPLAGCNFIGVCEDYPPHVDITPLLCVVDAGGTASFVAETHGRTTLSYQWRRDGVNIPGATGPTWELPNVAYSDHGARIELVVSSSEHTSTSGTAHIHLRPGITIQPQSVAATSGQTATFAVQAVGTSDTVLRYRWSRDGTPIEGADAASYTTGPLSVTDDAALYQVLVWQELPGGLWGAAEDQAGRLSAVATLAVTVAP</sequence>
<protein>
    <recommendedName>
        <fullName evidence="1">Ig-like domain-containing protein</fullName>
    </recommendedName>
</protein>
<name>A0ABN6PN81_9BURK</name>
<dbReference type="PROSITE" id="PS50835">
    <property type="entry name" value="IG_LIKE"/>
    <property type="match status" value="1"/>
</dbReference>
<keyword evidence="3" id="KW-1185">Reference proteome</keyword>
<gene>
    <name evidence="2" type="ORF">CATMQ487_24970</name>
</gene>
<accession>A0ABN6PN81</accession>
<dbReference type="InterPro" id="IPR013783">
    <property type="entry name" value="Ig-like_fold"/>
</dbReference>
<dbReference type="SUPFAM" id="SSF48726">
    <property type="entry name" value="Immunoglobulin"/>
    <property type="match status" value="2"/>
</dbReference>
<reference evidence="2" key="1">
    <citation type="submission" date="2022-04" db="EMBL/GenBank/DDBJ databases">
        <title>Whole genome sequence of Sphaerotilus sp. FB-5.</title>
        <authorList>
            <person name="Takeda M."/>
            <person name="Narihara S."/>
            <person name="Akimoto M."/>
            <person name="Akimoto R."/>
            <person name="Nishiyashiki S."/>
            <person name="Murakami T."/>
        </authorList>
    </citation>
    <scope>NUCLEOTIDE SEQUENCE</scope>
    <source>
        <strain evidence="2">FB-5</strain>
    </source>
</reference>
<dbReference type="Gene3D" id="2.60.40.10">
    <property type="entry name" value="Immunoglobulins"/>
    <property type="match status" value="2"/>
</dbReference>